<evidence type="ECO:0000313" key="1">
    <source>
        <dbReference type="EMBL" id="GGJ69205.1"/>
    </source>
</evidence>
<dbReference type="Proteomes" id="UP000657574">
    <property type="component" value="Unassembled WGS sequence"/>
</dbReference>
<organism evidence="1 2">
    <name type="scientific">Streptomyces brasiliensis</name>
    <dbReference type="NCBI Taxonomy" id="1954"/>
    <lineage>
        <taxon>Bacteria</taxon>
        <taxon>Bacillati</taxon>
        <taxon>Actinomycetota</taxon>
        <taxon>Actinomycetes</taxon>
        <taxon>Kitasatosporales</taxon>
        <taxon>Streptomycetaceae</taxon>
        <taxon>Streptomyces</taxon>
    </lineage>
</organism>
<gene>
    <name evidence="1" type="ORF">GCM10010121_094980</name>
</gene>
<name>A0A917PBB0_9ACTN</name>
<sequence length="64" mass="6665">MRGPSARVPGFPTTVIVLAWTAHSKDGVETKLKNAVCAGTITLSAARSAIKNNWTTALRVTGIG</sequence>
<protein>
    <submittedName>
        <fullName evidence="1">Uncharacterized protein</fullName>
    </submittedName>
</protein>
<dbReference type="EMBL" id="BMQA01000111">
    <property type="protein sequence ID" value="GGJ69205.1"/>
    <property type="molecule type" value="Genomic_DNA"/>
</dbReference>
<reference evidence="1" key="2">
    <citation type="submission" date="2020-09" db="EMBL/GenBank/DDBJ databases">
        <authorList>
            <person name="Sun Q."/>
            <person name="Ohkuma M."/>
        </authorList>
    </citation>
    <scope>NUCLEOTIDE SEQUENCE</scope>
    <source>
        <strain evidence="1">JCM 3086</strain>
    </source>
</reference>
<dbReference type="AlphaFoldDB" id="A0A917PBB0"/>
<accession>A0A917PBB0</accession>
<keyword evidence="2" id="KW-1185">Reference proteome</keyword>
<evidence type="ECO:0000313" key="2">
    <source>
        <dbReference type="Proteomes" id="UP000657574"/>
    </source>
</evidence>
<proteinExistence type="predicted"/>
<reference evidence="1" key="1">
    <citation type="journal article" date="2014" name="Int. J. Syst. Evol. Microbiol.">
        <title>Complete genome sequence of Corynebacterium casei LMG S-19264T (=DSM 44701T), isolated from a smear-ripened cheese.</title>
        <authorList>
            <consortium name="US DOE Joint Genome Institute (JGI-PGF)"/>
            <person name="Walter F."/>
            <person name="Albersmeier A."/>
            <person name="Kalinowski J."/>
            <person name="Ruckert C."/>
        </authorList>
    </citation>
    <scope>NUCLEOTIDE SEQUENCE</scope>
    <source>
        <strain evidence="1">JCM 3086</strain>
    </source>
</reference>
<comment type="caution">
    <text evidence="1">The sequence shown here is derived from an EMBL/GenBank/DDBJ whole genome shotgun (WGS) entry which is preliminary data.</text>
</comment>